<comment type="caution">
    <text evidence="1">Lacks conserved residue(s) required for the propagation of feature annotation.</text>
</comment>
<dbReference type="MEROPS" id="M12.210"/>
<dbReference type="InterPro" id="IPR001590">
    <property type="entry name" value="Peptidase_M12B"/>
</dbReference>
<protein>
    <recommendedName>
        <fullName evidence="2">Peptidase M12B domain-containing protein</fullName>
    </recommendedName>
</protein>
<evidence type="ECO:0000256" key="1">
    <source>
        <dbReference type="PROSITE-ProRule" id="PRU00276"/>
    </source>
</evidence>
<dbReference type="GO" id="GO:1902945">
    <property type="term" value="F:metalloendopeptidase activity involved in amyloid precursor protein catabolic process"/>
    <property type="evidence" value="ECO:0007669"/>
    <property type="project" value="TreeGrafter"/>
</dbReference>
<accession>A0A060ZGR2</accession>
<reference evidence="3" key="2">
    <citation type="submission" date="2014-03" db="EMBL/GenBank/DDBJ databases">
        <authorList>
            <person name="Genoscope - CEA"/>
        </authorList>
    </citation>
    <scope>NUCLEOTIDE SEQUENCE</scope>
</reference>
<evidence type="ECO:0000313" key="4">
    <source>
        <dbReference type="Proteomes" id="UP000193380"/>
    </source>
</evidence>
<dbReference type="SUPFAM" id="SSF55486">
    <property type="entry name" value="Metalloproteases ('zincins'), catalytic domain"/>
    <property type="match status" value="1"/>
</dbReference>
<dbReference type="Pfam" id="PF13688">
    <property type="entry name" value="Reprolysin_5"/>
    <property type="match status" value="1"/>
</dbReference>
<dbReference type="InterPro" id="IPR024079">
    <property type="entry name" value="MetalloPept_cat_dom_sf"/>
</dbReference>
<dbReference type="GO" id="GO:0006509">
    <property type="term" value="P:membrane protein ectodomain proteolysis"/>
    <property type="evidence" value="ECO:0007669"/>
    <property type="project" value="TreeGrafter"/>
</dbReference>
<dbReference type="PROSITE" id="PS50215">
    <property type="entry name" value="ADAM_MEPRO"/>
    <property type="match status" value="1"/>
</dbReference>
<name>A0A060ZGR2_ONCMY</name>
<dbReference type="PaxDb" id="8022-A0A060ZGR2"/>
<feature type="non-terminal residue" evidence="3">
    <location>
        <position position="1"/>
    </location>
</feature>
<sequence>ALWRLWGRSLAAMGSLSGGYGVALWRLWGRSLAAMGSLSGGYGVALWRLWGRSLVTNVTSGNVNVYYPHKYGPEGGCADHSVFERMKKYQATAMVEPNKKLHAEEASSDPVLLRKRRTAQIEKNTCQLFIQTDHLFFKYYKTREAVIAQISSHIKAIDAIYQGTDFMGIRNISFMVKRIRINTTTDERDRSNPFRFANIGVEKFLELNSEQNHDDYCLAYVFTDRDFDDGVLGLAWVGAPAGTDTQLLVLSGSFAKTMALQIYL</sequence>
<organism evidence="3 4">
    <name type="scientific">Oncorhynchus mykiss</name>
    <name type="common">Rainbow trout</name>
    <name type="synonym">Salmo gairdneri</name>
    <dbReference type="NCBI Taxonomy" id="8022"/>
    <lineage>
        <taxon>Eukaryota</taxon>
        <taxon>Metazoa</taxon>
        <taxon>Chordata</taxon>
        <taxon>Craniata</taxon>
        <taxon>Vertebrata</taxon>
        <taxon>Euteleostomi</taxon>
        <taxon>Actinopterygii</taxon>
        <taxon>Neopterygii</taxon>
        <taxon>Teleostei</taxon>
        <taxon>Protacanthopterygii</taxon>
        <taxon>Salmoniformes</taxon>
        <taxon>Salmonidae</taxon>
        <taxon>Salmoninae</taxon>
        <taxon>Oncorhynchus</taxon>
    </lineage>
</organism>
<dbReference type="STRING" id="8022.A0A060ZGR2"/>
<dbReference type="AlphaFoldDB" id="A0A060ZGR2"/>
<dbReference type="EMBL" id="FR960499">
    <property type="protein sequence ID" value="CDR00744.1"/>
    <property type="molecule type" value="Genomic_DNA"/>
</dbReference>
<proteinExistence type="predicted"/>
<gene>
    <name evidence="3" type="ORF">GSONMT00031621001</name>
</gene>
<dbReference type="Proteomes" id="UP000193380">
    <property type="component" value="Unassembled WGS sequence"/>
</dbReference>
<evidence type="ECO:0000313" key="3">
    <source>
        <dbReference type="EMBL" id="CDR00744.1"/>
    </source>
</evidence>
<dbReference type="GO" id="GO:0007219">
    <property type="term" value="P:Notch signaling pathway"/>
    <property type="evidence" value="ECO:0007669"/>
    <property type="project" value="TreeGrafter"/>
</dbReference>
<dbReference type="Gene3D" id="3.40.390.10">
    <property type="entry name" value="Collagenase (Catalytic Domain)"/>
    <property type="match status" value="1"/>
</dbReference>
<dbReference type="PANTHER" id="PTHR45702:SF4">
    <property type="entry name" value="DISINTEGRIN AND METALLOPROTEINASE DOMAIN-CONTAINING PROTEIN 10"/>
    <property type="match status" value="1"/>
</dbReference>
<feature type="domain" description="Peptidase M12B" evidence="2">
    <location>
        <begin position="124"/>
        <end position="264"/>
    </location>
</feature>
<dbReference type="GO" id="GO:0097060">
    <property type="term" value="C:synaptic membrane"/>
    <property type="evidence" value="ECO:0007669"/>
    <property type="project" value="TreeGrafter"/>
</dbReference>
<dbReference type="PANTHER" id="PTHR45702">
    <property type="entry name" value="ADAM10/ADAM17 METALLOPEPTIDASE FAMILY MEMBER"/>
    <property type="match status" value="1"/>
</dbReference>
<dbReference type="InterPro" id="IPR051489">
    <property type="entry name" value="ADAM_Metalloproteinase"/>
</dbReference>
<reference evidence="3" key="1">
    <citation type="journal article" date="2014" name="Nat. Commun.">
        <title>The rainbow trout genome provides novel insights into evolution after whole-genome duplication in vertebrates.</title>
        <authorList>
            <person name="Berthelot C."/>
            <person name="Brunet F."/>
            <person name="Chalopin D."/>
            <person name="Juanchich A."/>
            <person name="Bernard M."/>
            <person name="Noel B."/>
            <person name="Bento P."/>
            <person name="Da Silva C."/>
            <person name="Labadie K."/>
            <person name="Alberti A."/>
            <person name="Aury J.M."/>
            <person name="Louis A."/>
            <person name="Dehais P."/>
            <person name="Bardou P."/>
            <person name="Montfort J."/>
            <person name="Klopp C."/>
            <person name="Cabau C."/>
            <person name="Gaspin C."/>
            <person name="Thorgaard G.H."/>
            <person name="Boussaha M."/>
            <person name="Quillet E."/>
            <person name="Guyomard R."/>
            <person name="Galiana D."/>
            <person name="Bobe J."/>
            <person name="Volff J.N."/>
            <person name="Genet C."/>
            <person name="Wincker P."/>
            <person name="Jaillon O."/>
            <person name="Roest Crollius H."/>
            <person name="Guiguen Y."/>
        </authorList>
    </citation>
    <scope>NUCLEOTIDE SEQUENCE [LARGE SCALE GENOMIC DNA]</scope>
</reference>
<evidence type="ECO:0000259" key="2">
    <source>
        <dbReference type="PROSITE" id="PS50215"/>
    </source>
</evidence>